<dbReference type="STRING" id="1123029.SAMN02745172_03441"/>
<name>A0A1M7ZPP7_9HYPH</name>
<organism evidence="2 3">
    <name type="scientific">Pseudoxanthobacter soli DSM 19599</name>
    <dbReference type="NCBI Taxonomy" id="1123029"/>
    <lineage>
        <taxon>Bacteria</taxon>
        <taxon>Pseudomonadati</taxon>
        <taxon>Pseudomonadota</taxon>
        <taxon>Alphaproteobacteria</taxon>
        <taxon>Hyphomicrobiales</taxon>
        <taxon>Segnochrobactraceae</taxon>
        <taxon>Pseudoxanthobacter</taxon>
    </lineage>
</organism>
<reference evidence="2 3" key="1">
    <citation type="submission" date="2016-12" db="EMBL/GenBank/DDBJ databases">
        <authorList>
            <person name="Song W.-J."/>
            <person name="Kurnit D.M."/>
        </authorList>
    </citation>
    <scope>NUCLEOTIDE SEQUENCE [LARGE SCALE GENOMIC DNA]</scope>
    <source>
        <strain evidence="2 3">DSM 19599</strain>
    </source>
</reference>
<protein>
    <submittedName>
        <fullName evidence="2">Sulfonate transport system permease protein</fullName>
    </submittedName>
</protein>
<dbReference type="EMBL" id="FRXO01000007">
    <property type="protein sequence ID" value="SHO66782.1"/>
    <property type="molecule type" value="Genomic_DNA"/>
</dbReference>
<feature type="transmembrane region" description="Helical" evidence="1">
    <location>
        <begin position="12"/>
        <end position="29"/>
    </location>
</feature>
<dbReference type="AlphaFoldDB" id="A0A1M7ZPP7"/>
<dbReference type="Proteomes" id="UP000186406">
    <property type="component" value="Unassembled WGS sequence"/>
</dbReference>
<accession>A0A1M7ZPP7</accession>
<gene>
    <name evidence="2" type="ORF">SAMN02745172_03441</name>
</gene>
<keyword evidence="1" id="KW-0472">Membrane</keyword>
<evidence type="ECO:0000256" key="1">
    <source>
        <dbReference type="SAM" id="Phobius"/>
    </source>
</evidence>
<dbReference type="RefSeq" id="WP_280163377.1">
    <property type="nucleotide sequence ID" value="NZ_FRXO01000007.1"/>
</dbReference>
<keyword evidence="1" id="KW-1133">Transmembrane helix</keyword>
<evidence type="ECO:0000313" key="2">
    <source>
        <dbReference type="EMBL" id="SHO66782.1"/>
    </source>
</evidence>
<proteinExistence type="predicted"/>
<keyword evidence="3" id="KW-1185">Reference proteome</keyword>
<keyword evidence="1" id="KW-0812">Transmembrane</keyword>
<evidence type="ECO:0000313" key="3">
    <source>
        <dbReference type="Proteomes" id="UP000186406"/>
    </source>
</evidence>
<sequence>MNGQVDIMAVGLLVYALLGLTTGSILRIVERKALSWRRAFR</sequence>